<keyword evidence="2 3" id="KW-0040">ANK repeat</keyword>
<evidence type="ECO:0000313" key="4">
    <source>
        <dbReference type="EMBL" id="EHK18733.1"/>
    </source>
</evidence>
<dbReference type="Gene3D" id="1.25.40.20">
    <property type="entry name" value="Ankyrin repeat-containing domain"/>
    <property type="match status" value="4"/>
</dbReference>
<sequence length="613" mass="66758">MTEKMSSQDCFHEGASAITLKYLVDTGLQLGLLDQKGGPSPATETPKRFSEALQRLISSDVDANETYNDHSLLMLAAQFENVWCCNILLRKGANINWRDQHGESALFKAAANRNVETVRFLLDSGASVSGRGWKGRSMIQLSLPSPIALLSVMQRVPEPHADSYDDDGQAPIHYATMNSELHAIETLAKYGANVDLLPSKGPDITPLMAAVGQGKFDVAECLLNLGAEVNYQNNLKKTALHTARTTGMIRLLLKHGGDVKMADKDGDTALHCLAQTPLPSGDDVRRLLNAGADINAKNRFGYTPLMRAIIAKNLSLVGHLLSKGADPNIADISSISPLQCACEIGNAKIVKRLYESEALTDLAIDDGYGGLLHAACTSPAGDDAVREVIQYLMEVVKVDVNQLYELHGTIDGTAVHFACFRGSSQILKLLIEKYHAKYELSNDAGHLPIHLATIGRSDCFQHLFNLGCDIHATDKTGRNLLHWAAQNGNTEAVSLILSQPDVDIDAADNDGWTALCWAARDKRAIKFNSFRRAAQVEIIELLLQKGASKSVRVHGDKNEMWKPLDIAIFSDSMGRVKELLMDQPVAEEEVGDSEEKKGHLHLGACRGCHSVSI</sequence>
<feature type="repeat" description="ANK" evidence="3">
    <location>
        <begin position="167"/>
        <end position="199"/>
    </location>
</feature>
<feature type="repeat" description="ANK" evidence="3">
    <location>
        <begin position="476"/>
        <end position="509"/>
    </location>
</feature>
<organism evidence="4 5">
    <name type="scientific">Hypocrea virens (strain Gv29-8 / FGSC 10586)</name>
    <name type="common">Gliocladium virens</name>
    <name type="synonym">Trichoderma virens</name>
    <dbReference type="NCBI Taxonomy" id="413071"/>
    <lineage>
        <taxon>Eukaryota</taxon>
        <taxon>Fungi</taxon>
        <taxon>Dikarya</taxon>
        <taxon>Ascomycota</taxon>
        <taxon>Pezizomycotina</taxon>
        <taxon>Sordariomycetes</taxon>
        <taxon>Hypocreomycetidae</taxon>
        <taxon>Hypocreales</taxon>
        <taxon>Hypocreaceae</taxon>
        <taxon>Trichoderma</taxon>
    </lineage>
</organism>
<evidence type="ECO:0000256" key="2">
    <source>
        <dbReference type="ARBA" id="ARBA00023043"/>
    </source>
</evidence>
<evidence type="ECO:0000256" key="1">
    <source>
        <dbReference type="ARBA" id="ARBA00022737"/>
    </source>
</evidence>
<evidence type="ECO:0000313" key="5">
    <source>
        <dbReference type="Proteomes" id="UP000007115"/>
    </source>
</evidence>
<dbReference type="OrthoDB" id="341259at2759"/>
<dbReference type="InParanoid" id="G9N349"/>
<reference evidence="4 5" key="1">
    <citation type="journal article" date="2011" name="Genome Biol.">
        <title>Comparative genome sequence analysis underscores mycoparasitism as the ancestral life style of Trichoderma.</title>
        <authorList>
            <person name="Kubicek C.P."/>
            <person name="Herrera-Estrella A."/>
            <person name="Seidl-Seiboth V."/>
            <person name="Martinez D.A."/>
            <person name="Druzhinina I.S."/>
            <person name="Thon M."/>
            <person name="Zeilinger S."/>
            <person name="Casas-Flores S."/>
            <person name="Horwitz B.A."/>
            <person name="Mukherjee P.K."/>
            <person name="Mukherjee M."/>
            <person name="Kredics L."/>
            <person name="Alcaraz L.D."/>
            <person name="Aerts A."/>
            <person name="Antal Z."/>
            <person name="Atanasova L."/>
            <person name="Cervantes-Badillo M.G."/>
            <person name="Challacombe J."/>
            <person name="Chertkov O."/>
            <person name="McCluskey K."/>
            <person name="Coulpier F."/>
            <person name="Deshpande N."/>
            <person name="von Doehren H."/>
            <person name="Ebbole D.J."/>
            <person name="Esquivel-Naranjo E.U."/>
            <person name="Fekete E."/>
            <person name="Flipphi M."/>
            <person name="Glaser F."/>
            <person name="Gomez-Rodriguez E.Y."/>
            <person name="Gruber S."/>
            <person name="Han C."/>
            <person name="Henrissat B."/>
            <person name="Hermosa R."/>
            <person name="Hernandez-Onate M."/>
            <person name="Karaffa L."/>
            <person name="Kosti I."/>
            <person name="Le Crom S."/>
            <person name="Lindquist E."/>
            <person name="Lucas S."/>
            <person name="Luebeck M."/>
            <person name="Luebeck P.S."/>
            <person name="Margeot A."/>
            <person name="Metz B."/>
            <person name="Misra M."/>
            <person name="Nevalainen H."/>
            <person name="Omann M."/>
            <person name="Packer N."/>
            <person name="Perrone G."/>
            <person name="Uresti-Rivera E.E."/>
            <person name="Salamov A."/>
            <person name="Schmoll M."/>
            <person name="Seiboth B."/>
            <person name="Shapiro H."/>
            <person name="Sukno S."/>
            <person name="Tamayo-Ramos J.A."/>
            <person name="Tisch D."/>
            <person name="Wiest A."/>
            <person name="Wilkinson H.H."/>
            <person name="Zhang M."/>
            <person name="Coutinho P.M."/>
            <person name="Kenerley C.M."/>
            <person name="Monte E."/>
            <person name="Baker S.E."/>
            <person name="Grigoriev I.V."/>
        </authorList>
    </citation>
    <scope>NUCLEOTIDE SEQUENCE [LARGE SCALE GENOMIC DNA]</scope>
    <source>
        <strain evidence="5">Gv29-8 / FGSC 10586</strain>
    </source>
</reference>
<dbReference type="HOGENOM" id="CLU_445533_0_0_1"/>
<feature type="repeat" description="ANK" evidence="3">
    <location>
        <begin position="265"/>
        <end position="299"/>
    </location>
</feature>
<evidence type="ECO:0000256" key="3">
    <source>
        <dbReference type="PROSITE-ProRule" id="PRU00023"/>
    </source>
</evidence>
<accession>G9N349</accession>
<dbReference type="Proteomes" id="UP000007115">
    <property type="component" value="Unassembled WGS sequence"/>
</dbReference>
<dbReference type="PANTHER" id="PTHR24198">
    <property type="entry name" value="ANKYRIN REPEAT AND PROTEIN KINASE DOMAIN-CONTAINING PROTEIN"/>
    <property type="match status" value="1"/>
</dbReference>
<dbReference type="PROSITE" id="PS50297">
    <property type="entry name" value="ANK_REP_REGION"/>
    <property type="match status" value="5"/>
</dbReference>
<gene>
    <name evidence="4" type="ORF">TRIVIDRAFT_225292</name>
</gene>
<dbReference type="InterPro" id="IPR002110">
    <property type="entry name" value="Ankyrin_rpt"/>
</dbReference>
<feature type="repeat" description="ANK" evidence="3">
    <location>
        <begin position="202"/>
        <end position="234"/>
    </location>
</feature>
<keyword evidence="1" id="KW-0677">Repeat</keyword>
<dbReference type="SMART" id="SM00248">
    <property type="entry name" value="ANK"/>
    <property type="match status" value="13"/>
</dbReference>
<dbReference type="SUPFAM" id="SSF48403">
    <property type="entry name" value="Ankyrin repeat"/>
    <property type="match status" value="2"/>
</dbReference>
<dbReference type="OMA" id="RINSIDC"/>
<feature type="repeat" description="ANK" evidence="3">
    <location>
        <begin position="101"/>
        <end position="133"/>
    </location>
</feature>
<dbReference type="EMBL" id="ABDF02000085">
    <property type="protein sequence ID" value="EHK18733.1"/>
    <property type="molecule type" value="Genomic_DNA"/>
</dbReference>
<proteinExistence type="predicted"/>
<dbReference type="STRING" id="413071.G9N349"/>
<dbReference type="Pfam" id="PF12796">
    <property type="entry name" value="Ank_2"/>
    <property type="match status" value="4"/>
</dbReference>
<feature type="repeat" description="ANK" evidence="3">
    <location>
        <begin position="300"/>
        <end position="332"/>
    </location>
</feature>
<comment type="caution">
    <text evidence="4">The sequence shown here is derived from an EMBL/GenBank/DDBJ whole genome shotgun (WGS) entry which is preliminary data.</text>
</comment>
<dbReference type="AlphaFoldDB" id="G9N349"/>
<feature type="repeat" description="ANK" evidence="3">
    <location>
        <begin position="68"/>
        <end position="100"/>
    </location>
</feature>
<name>G9N349_HYPVG</name>
<dbReference type="GeneID" id="25791945"/>
<dbReference type="PROSITE" id="PS50088">
    <property type="entry name" value="ANK_REPEAT"/>
    <property type="match status" value="7"/>
</dbReference>
<keyword evidence="5" id="KW-1185">Reference proteome</keyword>
<protein>
    <submittedName>
        <fullName evidence="4">Ankyrin repeat protein</fullName>
    </submittedName>
</protein>
<dbReference type="InterPro" id="IPR036770">
    <property type="entry name" value="Ankyrin_rpt-contain_sf"/>
</dbReference>
<dbReference type="PANTHER" id="PTHR24198:SF165">
    <property type="entry name" value="ANKYRIN REPEAT-CONTAINING PROTEIN-RELATED"/>
    <property type="match status" value="1"/>
</dbReference>
<dbReference type="eggNOG" id="KOG4177">
    <property type="taxonomic scope" value="Eukaryota"/>
</dbReference>
<dbReference type="RefSeq" id="XP_013952933.1">
    <property type="nucleotide sequence ID" value="XM_014097458.1"/>
</dbReference>
<dbReference type="VEuPathDB" id="FungiDB:TRIVIDRAFT_225292"/>